<dbReference type="PROSITE" id="PS00518">
    <property type="entry name" value="ZF_RING_1"/>
    <property type="match status" value="1"/>
</dbReference>
<reference evidence="11" key="2">
    <citation type="submission" date="2025-09" db="UniProtKB">
        <authorList>
            <consortium name="Ensembl"/>
        </authorList>
    </citation>
    <scope>IDENTIFICATION</scope>
</reference>
<dbReference type="SMART" id="SM00589">
    <property type="entry name" value="PRY"/>
    <property type="match status" value="1"/>
</dbReference>
<evidence type="ECO:0000256" key="6">
    <source>
        <dbReference type="ARBA" id="ARBA00022833"/>
    </source>
</evidence>
<evidence type="ECO:0000256" key="3">
    <source>
        <dbReference type="ARBA" id="ARBA00022490"/>
    </source>
</evidence>
<sequence length="482" mass="54431">MSLPVDDLECPVCCDIFIDPVLLSCSHSFCRECVKRCWETSGSRECPMCRKRASKASPTTNLALRNLCETVQVARRESSSSEKEKEKEKELNCDLHGEKLKLFCLVDKQPICLVCHMSKTHKNHDCSTLEEAVIDCRGELSTTLTSLQEKMDSLKIIHSNSNDTIDYIKNQAIGTRQEIKAQFERLHHVLHREESERLAALKREEDQKISGMRDKVSEISEEMLSLEESFNFLESELNAEDMALLQNFKGTRERCSSLPLGPVTMSGTLIDVSKHLGNLKYSIWENMNHHIEYTPVTLDPNTAHPYLILSDDLTSLYYSGLSYGCPDNPERFQMSAEVVGTNALGSGSHHWIVETGSNRDWLLGVTSVSAPRNVVISARPENGFWTLCYRGGEFRAMTSPPTTLSLATEAPISRIKVQLDYNKGTLCFFDGSGYDRLLYTFESTFTEMVLPYFYTHSQHPLRILPESVMVTALRKEGSAQVV</sequence>
<keyword evidence="12" id="KW-1185">Reference proteome</keyword>
<feature type="domain" description="B box-type" evidence="9">
    <location>
        <begin position="88"/>
        <end position="129"/>
    </location>
</feature>
<dbReference type="Gene3D" id="3.30.40.10">
    <property type="entry name" value="Zinc/RING finger domain, C3HC4 (zinc finger)"/>
    <property type="match status" value="1"/>
</dbReference>
<dbReference type="SUPFAM" id="SSF49899">
    <property type="entry name" value="Concanavalin A-like lectins/glucanases"/>
    <property type="match status" value="1"/>
</dbReference>
<dbReference type="GO" id="GO:0008270">
    <property type="term" value="F:zinc ion binding"/>
    <property type="evidence" value="ECO:0007669"/>
    <property type="project" value="UniProtKB-KW"/>
</dbReference>
<evidence type="ECO:0000256" key="5">
    <source>
        <dbReference type="ARBA" id="ARBA00022771"/>
    </source>
</evidence>
<evidence type="ECO:0000256" key="2">
    <source>
        <dbReference type="ARBA" id="ARBA00008518"/>
    </source>
</evidence>
<dbReference type="PRINTS" id="PR01407">
    <property type="entry name" value="BUTYPHLNCDUF"/>
</dbReference>
<dbReference type="PANTHER" id="PTHR24103">
    <property type="entry name" value="E3 UBIQUITIN-PROTEIN LIGASE TRIM"/>
    <property type="match status" value="1"/>
</dbReference>
<dbReference type="Pfam" id="PF00097">
    <property type="entry name" value="zf-C3HC4"/>
    <property type="match status" value="1"/>
</dbReference>
<dbReference type="InterPro" id="IPR000315">
    <property type="entry name" value="Znf_B-box"/>
</dbReference>
<dbReference type="PROSITE" id="PS50089">
    <property type="entry name" value="ZF_RING_2"/>
    <property type="match status" value="1"/>
</dbReference>
<dbReference type="SMART" id="SM00184">
    <property type="entry name" value="RING"/>
    <property type="match status" value="1"/>
</dbReference>
<evidence type="ECO:0000259" key="10">
    <source>
        <dbReference type="PROSITE" id="PS50188"/>
    </source>
</evidence>
<dbReference type="InterPro" id="IPR050143">
    <property type="entry name" value="TRIM/RBCC"/>
</dbReference>
<dbReference type="OrthoDB" id="6105938at2759"/>
<dbReference type="KEGG" id="gmh:115529961"/>
<dbReference type="PROSITE" id="PS50188">
    <property type="entry name" value="B302_SPRY"/>
    <property type="match status" value="1"/>
</dbReference>
<keyword evidence="5 7" id="KW-0863">Zinc-finger</keyword>
<dbReference type="RefSeq" id="XP_030194972.1">
    <property type="nucleotide sequence ID" value="XM_030339112.1"/>
</dbReference>
<evidence type="ECO:0000256" key="7">
    <source>
        <dbReference type="PROSITE-ProRule" id="PRU00024"/>
    </source>
</evidence>
<dbReference type="InterPro" id="IPR006574">
    <property type="entry name" value="PRY"/>
</dbReference>
<proteinExistence type="inferred from homology"/>
<accession>A0A8C4Z7A7</accession>
<dbReference type="GeneID" id="115529961"/>
<dbReference type="InterPro" id="IPR003879">
    <property type="entry name" value="Butyrophylin_SPRY"/>
</dbReference>
<dbReference type="Pfam" id="PF13765">
    <property type="entry name" value="PRY"/>
    <property type="match status" value="1"/>
</dbReference>
<dbReference type="OMA" id="KRCWDTG"/>
<dbReference type="GeneTree" id="ENSGT01030000234583"/>
<organism evidence="11 12">
    <name type="scientific">Gadus morhua</name>
    <name type="common">Atlantic cod</name>
    <dbReference type="NCBI Taxonomy" id="8049"/>
    <lineage>
        <taxon>Eukaryota</taxon>
        <taxon>Metazoa</taxon>
        <taxon>Chordata</taxon>
        <taxon>Craniata</taxon>
        <taxon>Vertebrata</taxon>
        <taxon>Euteleostomi</taxon>
        <taxon>Actinopterygii</taxon>
        <taxon>Neopterygii</taxon>
        <taxon>Teleostei</taxon>
        <taxon>Neoteleostei</taxon>
        <taxon>Acanthomorphata</taxon>
        <taxon>Zeiogadaria</taxon>
        <taxon>Gadariae</taxon>
        <taxon>Gadiformes</taxon>
        <taxon>Gadoidei</taxon>
        <taxon>Gadidae</taxon>
        <taxon>Gadus</taxon>
    </lineage>
</organism>
<gene>
    <name evidence="11" type="primary">LOC115529961</name>
</gene>
<dbReference type="SMART" id="SM00449">
    <property type="entry name" value="SPRY"/>
    <property type="match status" value="1"/>
</dbReference>
<feature type="domain" description="B30.2/SPRY" evidence="10">
    <location>
        <begin position="276"/>
        <end position="470"/>
    </location>
</feature>
<dbReference type="InterPro" id="IPR003877">
    <property type="entry name" value="SPRY_dom"/>
</dbReference>
<protein>
    <submittedName>
        <fullName evidence="11">Zinc-binding protein A33-like</fullName>
    </submittedName>
</protein>
<keyword evidence="3" id="KW-0963">Cytoplasm</keyword>
<reference evidence="11" key="1">
    <citation type="submission" date="2025-08" db="UniProtKB">
        <authorList>
            <consortium name="Ensembl"/>
        </authorList>
    </citation>
    <scope>IDENTIFICATION</scope>
</reference>
<dbReference type="InterPro" id="IPR001841">
    <property type="entry name" value="Znf_RING"/>
</dbReference>
<dbReference type="Ensembl" id="ENSGMOT00000009020.2">
    <property type="protein sequence ID" value="ENSGMOP00000008775.2"/>
    <property type="gene ID" value="ENSGMOG00000008206.2"/>
</dbReference>
<dbReference type="GO" id="GO:0005737">
    <property type="term" value="C:cytoplasm"/>
    <property type="evidence" value="ECO:0007669"/>
    <property type="project" value="UniProtKB-SubCell"/>
</dbReference>
<dbReference type="SUPFAM" id="SSF57845">
    <property type="entry name" value="B-box zinc-binding domain"/>
    <property type="match status" value="1"/>
</dbReference>
<comment type="subcellular location">
    <subcellularLocation>
        <location evidence="1">Cytoplasm</location>
    </subcellularLocation>
</comment>
<dbReference type="PROSITE" id="PS50119">
    <property type="entry name" value="ZF_BBOX"/>
    <property type="match status" value="1"/>
</dbReference>
<dbReference type="InterPro" id="IPR001870">
    <property type="entry name" value="B30.2/SPRY"/>
</dbReference>
<dbReference type="SMART" id="SM00336">
    <property type="entry name" value="BBOX"/>
    <property type="match status" value="1"/>
</dbReference>
<dbReference type="Gene3D" id="2.60.120.920">
    <property type="match status" value="1"/>
</dbReference>
<comment type="similarity">
    <text evidence="2">Belongs to the TRIM/RBCC family.</text>
</comment>
<dbReference type="InterPro" id="IPR013320">
    <property type="entry name" value="ConA-like_dom_sf"/>
</dbReference>
<dbReference type="InterPro" id="IPR013083">
    <property type="entry name" value="Znf_RING/FYVE/PHD"/>
</dbReference>
<dbReference type="SUPFAM" id="SSF57850">
    <property type="entry name" value="RING/U-box"/>
    <property type="match status" value="1"/>
</dbReference>
<evidence type="ECO:0000256" key="1">
    <source>
        <dbReference type="ARBA" id="ARBA00004496"/>
    </source>
</evidence>
<dbReference type="InterPro" id="IPR017907">
    <property type="entry name" value="Znf_RING_CS"/>
</dbReference>
<dbReference type="Pfam" id="PF00643">
    <property type="entry name" value="zf-B_box"/>
    <property type="match status" value="1"/>
</dbReference>
<dbReference type="Gene3D" id="3.30.160.60">
    <property type="entry name" value="Classic Zinc Finger"/>
    <property type="match status" value="1"/>
</dbReference>
<evidence type="ECO:0000259" key="9">
    <source>
        <dbReference type="PROSITE" id="PS50119"/>
    </source>
</evidence>
<dbReference type="Proteomes" id="UP000694546">
    <property type="component" value="Chromosome 2"/>
</dbReference>
<keyword evidence="4" id="KW-0479">Metal-binding</keyword>
<dbReference type="InterPro" id="IPR018957">
    <property type="entry name" value="Znf_C3HC4_RING-type"/>
</dbReference>
<evidence type="ECO:0000313" key="12">
    <source>
        <dbReference type="Proteomes" id="UP000694546"/>
    </source>
</evidence>
<dbReference type="InterPro" id="IPR043136">
    <property type="entry name" value="B30.2/SPRY_sf"/>
</dbReference>
<keyword evidence="6" id="KW-0862">Zinc</keyword>
<dbReference type="Pfam" id="PF00622">
    <property type="entry name" value="SPRY"/>
    <property type="match status" value="1"/>
</dbReference>
<evidence type="ECO:0000256" key="4">
    <source>
        <dbReference type="ARBA" id="ARBA00022723"/>
    </source>
</evidence>
<evidence type="ECO:0000313" key="11">
    <source>
        <dbReference type="Ensembl" id="ENSGMOP00000008775.2"/>
    </source>
</evidence>
<evidence type="ECO:0000259" key="8">
    <source>
        <dbReference type="PROSITE" id="PS50089"/>
    </source>
</evidence>
<feature type="domain" description="RING-type" evidence="8">
    <location>
        <begin position="10"/>
        <end position="50"/>
    </location>
</feature>
<name>A0A8C4Z7A7_GADMO</name>
<dbReference type="AlphaFoldDB" id="A0A8C4Z7A7"/>